<evidence type="ECO:0000259" key="11">
    <source>
        <dbReference type="PROSITE" id="PS51794"/>
    </source>
</evidence>
<accession>A0A267MM52</accession>
<keyword evidence="5 10" id="KW-0548">Nucleotidyltransferase</keyword>
<keyword evidence="4 10" id="KW-0812">Transmembrane</keyword>
<evidence type="ECO:0000256" key="5">
    <source>
        <dbReference type="ARBA" id="ARBA00022695"/>
    </source>
</evidence>
<evidence type="ECO:0000256" key="6">
    <source>
        <dbReference type="ARBA" id="ARBA00022741"/>
    </source>
</evidence>
<dbReference type="Proteomes" id="UP000216024">
    <property type="component" value="Unassembled WGS sequence"/>
</dbReference>
<dbReference type="InterPro" id="IPR036888">
    <property type="entry name" value="DNA_integrity_DisA_N_sf"/>
</dbReference>
<feature type="domain" description="DAC" evidence="11">
    <location>
        <begin position="84"/>
        <end position="245"/>
    </location>
</feature>
<organism evidence="12 13">
    <name type="scientific">Anaeromicrobium sediminis</name>
    <dbReference type="NCBI Taxonomy" id="1478221"/>
    <lineage>
        <taxon>Bacteria</taxon>
        <taxon>Bacillati</taxon>
        <taxon>Bacillota</taxon>
        <taxon>Clostridia</taxon>
        <taxon>Peptostreptococcales</taxon>
        <taxon>Thermotaleaceae</taxon>
        <taxon>Anaeromicrobium</taxon>
    </lineage>
</organism>
<dbReference type="Pfam" id="PF19293">
    <property type="entry name" value="CdaA_N"/>
    <property type="match status" value="1"/>
</dbReference>
<keyword evidence="13" id="KW-1185">Reference proteome</keyword>
<feature type="transmembrane region" description="Helical" evidence="10">
    <location>
        <begin position="12"/>
        <end position="30"/>
    </location>
</feature>
<evidence type="ECO:0000313" key="12">
    <source>
        <dbReference type="EMBL" id="PAB60507.1"/>
    </source>
</evidence>
<keyword evidence="2 10" id="KW-1003">Cell membrane</keyword>
<dbReference type="GO" id="GO:0004016">
    <property type="term" value="F:adenylate cyclase activity"/>
    <property type="evidence" value="ECO:0007669"/>
    <property type="project" value="UniProtKB-UniRule"/>
</dbReference>
<dbReference type="PANTHER" id="PTHR34185:SF1">
    <property type="entry name" value="DIADENYLATE CYCLASE"/>
    <property type="match status" value="1"/>
</dbReference>
<dbReference type="PROSITE" id="PS51794">
    <property type="entry name" value="DAC"/>
    <property type="match status" value="1"/>
</dbReference>
<evidence type="ECO:0000256" key="1">
    <source>
        <dbReference type="ARBA" id="ARBA00000877"/>
    </source>
</evidence>
<dbReference type="Gene3D" id="3.40.1700.10">
    <property type="entry name" value="DNA integrity scanning protein, DisA, N-terminal domain"/>
    <property type="match status" value="1"/>
</dbReference>
<feature type="transmembrane region" description="Helical" evidence="10">
    <location>
        <begin position="66"/>
        <end position="83"/>
    </location>
</feature>
<dbReference type="HAMAP" id="MF_01499">
    <property type="entry name" value="DacA"/>
    <property type="match status" value="1"/>
</dbReference>
<sequence length="278" mass="31185">MLDGVLEIFLNIGIRDILDMAIVAFVFYKLLMLIRHTSAEQLIKGILVLLIATKLSDWMGFYVTNWILKNTMTVGVIALLIVFQPELRRALEHIGRSKLFLNSIMELDTEQIEKYSDRIVDAVFNLGKDKIGALIVMEGETGLSDVIETGTIINGEISTELLINIFIPNTPLHDGAVIVRNGKIMAAGCVLPLTSNPNISKKLGTRHRAGIGVTEKSDALTIMVSEETGAISVAREGKLTRFVDERLLRAIIKNAYEQEERQPLLRMIWRRKNDKDKK</sequence>
<dbReference type="NCBIfam" id="TIGR00159">
    <property type="entry name" value="diadenylate cyclase CdaA"/>
    <property type="match status" value="1"/>
</dbReference>
<dbReference type="InterPro" id="IPR003390">
    <property type="entry name" value="DNA_integrity_scan_DisA_N"/>
</dbReference>
<evidence type="ECO:0000256" key="3">
    <source>
        <dbReference type="ARBA" id="ARBA00022679"/>
    </source>
</evidence>
<comment type="catalytic activity">
    <reaction evidence="1 10">
        <text>2 ATP = 3',3'-c-di-AMP + 2 diphosphate</text>
        <dbReference type="Rhea" id="RHEA:35655"/>
        <dbReference type="ChEBI" id="CHEBI:30616"/>
        <dbReference type="ChEBI" id="CHEBI:33019"/>
        <dbReference type="ChEBI" id="CHEBI:71500"/>
        <dbReference type="EC" id="2.7.7.85"/>
    </reaction>
</comment>
<proteinExistence type="inferred from homology"/>
<dbReference type="EC" id="2.7.7.85" evidence="10"/>
<protein>
    <recommendedName>
        <fullName evidence="10">Diadenylate cyclase</fullName>
        <shortName evidence="10">DAC</shortName>
        <ecNumber evidence="10">2.7.7.85</ecNumber>
    </recommendedName>
    <alternativeName>
        <fullName evidence="10">Cyclic-di-AMP synthase</fullName>
        <shortName evidence="10">c-di-AMP synthase</shortName>
    </alternativeName>
</protein>
<dbReference type="InterPro" id="IPR014046">
    <property type="entry name" value="C-di-AMP_synthase"/>
</dbReference>
<reference evidence="12 13" key="1">
    <citation type="submission" date="2017-06" db="EMBL/GenBank/DDBJ databases">
        <title>Draft genome sequence of anaerobic fermentative bacterium Anaeromicrobium sediminis DY2726D isolated from West Pacific Ocean sediments.</title>
        <authorList>
            <person name="Zeng X."/>
        </authorList>
    </citation>
    <scope>NUCLEOTIDE SEQUENCE [LARGE SCALE GENOMIC DNA]</scope>
    <source>
        <strain evidence="12 13">DY2726D</strain>
    </source>
</reference>
<dbReference type="Pfam" id="PF02457">
    <property type="entry name" value="DAC"/>
    <property type="match status" value="1"/>
</dbReference>
<evidence type="ECO:0000256" key="9">
    <source>
        <dbReference type="ARBA" id="ARBA00023136"/>
    </source>
</evidence>
<dbReference type="InterPro" id="IPR034701">
    <property type="entry name" value="CdaA"/>
</dbReference>
<dbReference type="EMBL" id="NIBG01000003">
    <property type="protein sequence ID" value="PAB60507.1"/>
    <property type="molecule type" value="Genomic_DNA"/>
</dbReference>
<keyword evidence="8 10" id="KW-1133">Transmembrane helix</keyword>
<keyword evidence="3 10" id="KW-0808">Transferase</keyword>
<dbReference type="FunFam" id="3.40.1700.10:FF:000002">
    <property type="entry name" value="Diadenylate cyclase"/>
    <property type="match status" value="1"/>
</dbReference>
<comment type="caution">
    <text evidence="12">The sequence shown here is derived from an EMBL/GenBank/DDBJ whole genome shotgun (WGS) entry which is preliminary data.</text>
</comment>
<evidence type="ECO:0000313" key="13">
    <source>
        <dbReference type="Proteomes" id="UP000216024"/>
    </source>
</evidence>
<keyword evidence="7 10" id="KW-0067">ATP-binding</keyword>
<dbReference type="InterPro" id="IPR045585">
    <property type="entry name" value="CdaA_N"/>
</dbReference>
<gene>
    <name evidence="10" type="primary">dacA</name>
    <name evidence="12" type="ORF">CCE28_04705</name>
</gene>
<dbReference type="SUPFAM" id="SSF143597">
    <property type="entry name" value="YojJ-like"/>
    <property type="match status" value="1"/>
</dbReference>
<keyword evidence="6 10" id="KW-0547">Nucleotide-binding</keyword>
<dbReference type="InterPro" id="IPR050338">
    <property type="entry name" value="DisA"/>
</dbReference>
<evidence type="ECO:0000256" key="7">
    <source>
        <dbReference type="ARBA" id="ARBA00022840"/>
    </source>
</evidence>
<keyword evidence="9 10" id="KW-0472">Membrane</keyword>
<dbReference type="OrthoDB" id="9807385at2"/>
<dbReference type="GO" id="GO:0005524">
    <property type="term" value="F:ATP binding"/>
    <property type="evidence" value="ECO:0007669"/>
    <property type="project" value="UniProtKB-UniRule"/>
</dbReference>
<comment type="function">
    <text evidence="10">Catalyzes the condensation of 2 ATP molecules into cyclic di-AMP (c-di-AMP), a second messenger used to regulate differing processes in different bacteria.</text>
</comment>
<dbReference type="AlphaFoldDB" id="A0A267MM52"/>
<evidence type="ECO:0000256" key="8">
    <source>
        <dbReference type="ARBA" id="ARBA00022989"/>
    </source>
</evidence>
<dbReference type="PANTHER" id="PTHR34185">
    <property type="entry name" value="DIADENYLATE CYCLASE"/>
    <property type="match status" value="1"/>
</dbReference>
<comment type="similarity">
    <text evidence="10">Belongs to the adenylate cyclase family. DacA/CdaA subfamily.</text>
</comment>
<dbReference type="GO" id="GO:0106408">
    <property type="term" value="F:diadenylate cyclase activity"/>
    <property type="evidence" value="ECO:0007669"/>
    <property type="project" value="UniProtKB-EC"/>
</dbReference>
<evidence type="ECO:0000256" key="2">
    <source>
        <dbReference type="ARBA" id="ARBA00022475"/>
    </source>
</evidence>
<comment type="subunit">
    <text evidence="10">Probably a homodimer.</text>
</comment>
<dbReference type="GO" id="GO:0006171">
    <property type="term" value="P:cAMP biosynthetic process"/>
    <property type="evidence" value="ECO:0007669"/>
    <property type="project" value="InterPro"/>
</dbReference>
<comment type="caution">
    <text evidence="10">Lacks conserved residue(s) required for the propagation of feature annotation.</text>
</comment>
<name>A0A267MM52_9FIRM</name>
<dbReference type="PIRSF" id="PIRSF004793">
    <property type="entry name" value="UCP004793"/>
    <property type="match status" value="1"/>
</dbReference>
<evidence type="ECO:0000256" key="10">
    <source>
        <dbReference type="HAMAP-Rule" id="MF_01499"/>
    </source>
</evidence>
<evidence type="ECO:0000256" key="4">
    <source>
        <dbReference type="ARBA" id="ARBA00022692"/>
    </source>
</evidence>